<comment type="caution">
    <text evidence="2">The sequence shown here is derived from an EMBL/GenBank/DDBJ whole genome shotgun (WGS) entry which is preliminary data.</text>
</comment>
<protein>
    <submittedName>
        <fullName evidence="2">DUF2905 domain-containing protein</fullName>
    </submittedName>
</protein>
<dbReference type="EMBL" id="PUHZ01000021">
    <property type="protein sequence ID" value="PQO44145.1"/>
    <property type="molecule type" value="Genomic_DNA"/>
</dbReference>
<accession>A0A2S8GI69</accession>
<evidence type="ECO:0000256" key="1">
    <source>
        <dbReference type="SAM" id="Phobius"/>
    </source>
</evidence>
<dbReference type="Proteomes" id="UP000237819">
    <property type="component" value="Unassembled WGS sequence"/>
</dbReference>
<dbReference type="PANTHER" id="PTHR36443">
    <property type="entry name" value="BSR5223 PROTEIN"/>
    <property type="match status" value="1"/>
</dbReference>
<organism evidence="2 3">
    <name type="scientific">Blastopirellula marina</name>
    <dbReference type="NCBI Taxonomy" id="124"/>
    <lineage>
        <taxon>Bacteria</taxon>
        <taxon>Pseudomonadati</taxon>
        <taxon>Planctomycetota</taxon>
        <taxon>Planctomycetia</taxon>
        <taxon>Pirellulales</taxon>
        <taxon>Pirellulaceae</taxon>
        <taxon>Blastopirellula</taxon>
    </lineage>
</organism>
<dbReference type="PANTHER" id="PTHR36443:SF1">
    <property type="entry name" value="BSR5223 PROTEIN"/>
    <property type="match status" value="1"/>
</dbReference>
<proteinExistence type="predicted"/>
<dbReference type="RefSeq" id="WP_105337544.1">
    <property type="nucleotide sequence ID" value="NZ_PUHZ01000021.1"/>
</dbReference>
<evidence type="ECO:0000313" key="2">
    <source>
        <dbReference type="EMBL" id="PQO44145.1"/>
    </source>
</evidence>
<feature type="transmembrane region" description="Helical" evidence="1">
    <location>
        <begin position="47"/>
        <end position="68"/>
    </location>
</feature>
<dbReference type="InterPro" id="IPR021320">
    <property type="entry name" value="DUF2905"/>
</dbReference>
<keyword evidence="1" id="KW-0472">Membrane</keyword>
<keyword evidence="1" id="KW-0812">Transmembrane</keyword>
<dbReference type="Pfam" id="PF11146">
    <property type="entry name" value="DUF2905"/>
    <property type="match status" value="1"/>
</dbReference>
<sequence>MQQLGWTLLAIGGLICTVGIGLLLAIRIPWLGRLPGDIRVEGEHVRFYFPIVTCIVLSLALSGILWLVRYWSR</sequence>
<evidence type="ECO:0000313" key="3">
    <source>
        <dbReference type="Proteomes" id="UP000237819"/>
    </source>
</evidence>
<gene>
    <name evidence="2" type="ORF">C5Y93_21655</name>
</gene>
<name>A0A2S8GI69_9BACT</name>
<feature type="transmembrane region" description="Helical" evidence="1">
    <location>
        <begin position="6"/>
        <end position="26"/>
    </location>
</feature>
<dbReference type="AlphaFoldDB" id="A0A2S8GI69"/>
<reference evidence="2 3" key="1">
    <citation type="submission" date="2018-02" db="EMBL/GenBank/DDBJ databases">
        <title>Comparative genomes isolates from brazilian mangrove.</title>
        <authorList>
            <person name="Araujo J.E."/>
            <person name="Taketani R.G."/>
            <person name="Silva M.C.P."/>
            <person name="Loureco M.V."/>
            <person name="Andreote F.D."/>
        </authorList>
    </citation>
    <scope>NUCLEOTIDE SEQUENCE [LARGE SCALE GENOMIC DNA]</scope>
    <source>
        <strain evidence="2 3">Nap-Phe MGV</strain>
    </source>
</reference>
<dbReference type="OrthoDB" id="9811610at2"/>
<keyword evidence="1" id="KW-1133">Transmembrane helix</keyword>